<reference evidence="2 3" key="1">
    <citation type="journal article" date="2021" name="BMC Genomics">
        <title>Datura genome reveals duplications of psychoactive alkaloid biosynthetic genes and high mutation rate following tissue culture.</title>
        <authorList>
            <person name="Rajewski A."/>
            <person name="Carter-House D."/>
            <person name="Stajich J."/>
            <person name="Litt A."/>
        </authorList>
    </citation>
    <scope>NUCLEOTIDE SEQUENCE [LARGE SCALE GENOMIC DNA]</scope>
    <source>
        <strain evidence="2">AR-01</strain>
    </source>
</reference>
<comment type="caution">
    <text evidence="2">The sequence shown here is derived from an EMBL/GenBank/DDBJ whole genome shotgun (WGS) entry which is preliminary data.</text>
</comment>
<feature type="compositionally biased region" description="Basic and acidic residues" evidence="1">
    <location>
        <begin position="37"/>
        <end position="46"/>
    </location>
</feature>
<proteinExistence type="predicted"/>
<keyword evidence="3" id="KW-1185">Reference proteome</keyword>
<evidence type="ECO:0000256" key="1">
    <source>
        <dbReference type="SAM" id="MobiDB-lite"/>
    </source>
</evidence>
<protein>
    <submittedName>
        <fullName evidence="2">Uncharacterized protein</fullName>
    </submittedName>
</protein>
<name>A0ABS8T9I3_DATST</name>
<organism evidence="2 3">
    <name type="scientific">Datura stramonium</name>
    <name type="common">Jimsonweed</name>
    <name type="synonym">Common thornapple</name>
    <dbReference type="NCBI Taxonomy" id="4076"/>
    <lineage>
        <taxon>Eukaryota</taxon>
        <taxon>Viridiplantae</taxon>
        <taxon>Streptophyta</taxon>
        <taxon>Embryophyta</taxon>
        <taxon>Tracheophyta</taxon>
        <taxon>Spermatophyta</taxon>
        <taxon>Magnoliopsida</taxon>
        <taxon>eudicotyledons</taxon>
        <taxon>Gunneridae</taxon>
        <taxon>Pentapetalae</taxon>
        <taxon>asterids</taxon>
        <taxon>lamiids</taxon>
        <taxon>Solanales</taxon>
        <taxon>Solanaceae</taxon>
        <taxon>Solanoideae</taxon>
        <taxon>Datureae</taxon>
        <taxon>Datura</taxon>
    </lineage>
</organism>
<feature type="region of interest" description="Disordered" evidence="1">
    <location>
        <begin position="37"/>
        <end position="68"/>
    </location>
</feature>
<evidence type="ECO:0000313" key="2">
    <source>
        <dbReference type="EMBL" id="MCD7468074.1"/>
    </source>
</evidence>
<gene>
    <name evidence="2" type="ORF">HAX54_005864</name>
</gene>
<dbReference type="EMBL" id="JACEIK010001294">
    <property type="protein sequence ID" value="MCD7468074.1"/>
    <property type="molecule type" value="Genomic_DNA"/>
</dbReference>
<dbReference type="Proteomes" id="UP000823775">
    <property type="component" value="Unassembled WGS sequence"/>
</dbReference>
<sequence>APRHATWPGAGRVSRPWPGAVAGAPCHPCLGLVILPRRDETGRDGQDGTGRTEAGWGEGGSMNTGLRRTIVPSHPTILADWGWDEIDGINETKNNF</sequence>
<accession>A0ABS8T9I3</accession>
<evidence type="ECO:0000313" key="3">
    <source>
        <dbReference type="Proteomes" id="UP000823775"/>
    </source>
</evidence>
<feature type="non-terminal residue" evidence="2">
    <location>
        <position position="1"/>
    </location>
</feature>